<dbReference type="PRINTS" id="PR00420">
    <property type="entry name" value="RNGMNOXGNASE"/>
</dbReference>
<evidence type="ECO:0000256" key="3">
    <source>
        <dbReference type="ARBA" id="ARBA00005349"/>
    </source>
</evidence>
<proteinExistence type="inferred from homology"/>
<dbReference type="KEGG" id="hbh:E4T21_10080"/>
<dbReference type="SUPFAM" id="SSF51905">
    <property type="entry name" value="FAD/NAD(P)-binding domain"/>
    <property type="match status" value="1"/>
</dbReference>
<keyword evidence="10" id="KW-1185">Reference proteome</keyword>
<sequence length="412" mass="45575">MRDVAIIGAGPVGLCLASTLAASGMKVSLIERQPRSELAQPAPDGREIALTHASRRLLCDMNIWQHLNSSDISPLRQARVFNGQSTWFMGFGDPSSDEQPLGFMVPNHAIRHAAHEAAATWDNIKWHHAGLASIASSAHCATLDLDNGERLHARLAVAADSRFSTSRRQMGIAAEMRDNGRSMMVCRVSHEHAHDQSAWEWFDYGQTLALLPISPHLSSAVVTLPHQQMEALMALDSEAFSAQLTQRYGGRLGRMSLIDQAYAYPLISTYAERFHAQRFALVGDAAVGMHPVTAHGFNFGVHSTHRLARRVIKAFQRGQDIAAPRLLSAYEREHRLATRPLYLATQAIVSLYTDERRPARLLRHLGLQLGERMEPARALISRHLQGEALMPGLTDLPPLPALPRLPFMNQTS</sequence>
<dbReference type="PANTHER" id="PTHR43876">
    <property type="entry name" value="UBIQUINONE BIOSYNTHESIS MONOOXYGENASE COQ6, MITOCHONDRIAL"/>
    <property type="match status" value="1"/>
</dbReference>
<comment type="similarity">
    <text evidence="3">Belongs to the UbiH/COQ6 family.</text>
</comment>
<evidence type="ECO:0000256" key="4">
    <source>
        <dbReference type="ARBA" id="ARBA00022630"/>
    </source>
</evidence>
<keyword evidence="4" id="KW-0285">Flavoprotein</keyword>
<dbReference type="AlphaFoldDB" id="A0A5C1NGT0"/>
<evidence type="ECO:0000313" key="10">
    <source>
        <dbReference type="Proteomes" id="UP000324285"/>
    </source>
</evidence>
<dbReference type="NCBIfam" id="NF006593">
    <property type="entry name" value="PRK09126.1"/>
    <property type="match status" value="1"/>
</dbReference>
<dbReference type="GO" id="GO:0071949">
    <property type="term" value="F:FAD binding"/>
    <property type="evidence" value="ECO:0007669"/>
    <property type="project" value="InterPro"/>
</dbReference>
<gene>
    <name evidence="9" type="primary">ubiM</name>
    <name evidence="9" type="ORF">E4T21_10080</name>
</gene>
<dbReference type="InterPro" id="IPR036188">
    <property type="entry name" value="FAD/NAD-bd_sf"/>
</dbReference>
<accession>A0A5C1NGT0</accession>
<evidence type="ECO:0000256" key="1">
    <source>
        <dbReference type="ARBA" id="ARBA00001974"/>
    </source>
</evidence>
<organism evidence="9 10">
    <name type="scientific">Halomonas binhaiensis</name>
    <dbReference type="NCBI Taxonomy" id="2562282"/>
    <lineage>
        <taxon>Bacteria</taxon>
        <taxon>Pseudomonadati</taxon>
        <taxon>Pseudomonadota</taxon>
        <taxon>Gammaproteobacteria</taxon>
        <taxon>Oceanospirillales</taxon>
        <taxon>Halomonadaceae</taxon>
        <taxon>Halomonas</taxon>
    </lineage>
</organism>
<dbReference type="GO" id="GO:0006744">
    <property type="term" value="P:ubiquinone biosynthetic process"/>
    <property type="evidence" value="ECO:0007669"/>
    <property type="project" value="UniProtKB-UniPathway"/>
</dbReference>
<dbReference type="RefSeq" id="WP_149284874.1">
    <property type="nucleotide sequence ID" value="NZ_CP038437.2"/>
</dbReference>
<dbReference type="GO" id="GO:0016705">
    <property type="term" value="F:oxidoreductase activity, acting on paired donors, with incorporation or reduction of molecular oxygen"/>
    <property type="evidence" value="ECO:0007669"/>
    <property type="project" value="InterPro"/>
</dbReference>
<dbReference type="EMBL" id="CP038437">
    <property type="protein sequence ID" value="QEM81863.1"/>
    <property type="molecule type" value="Genomic_DNA"/>
</dbReference>
<dbReference type="OrthoDB" id="9769565at2"/>
<name>A0A5C1NGT0_9GAMM</name>
<dbReference type="UniPathway" id="UPA00232"/>
<dbReference type="InterPro" id="IPR051205">
    <property type="entry name" value="UbiH/COQ6_monooxygenase"/>
</dbReference>
<dbReference type="PANTHER" id="PTHR43876:SF25">
    <property type="entry name" value="MONOOXYGENASE NMA2164"/>
    <property type="match status" value="1"/>
</dbReference>
<dbReference type="Pfam" id="PF01494">
    <property type="entry name" value="FAD_binding_3"/>
    <property type="match status" value="1"/>
</dbReference>
<evidence type="ECO:0000256" key="7">
    <source>
        <dbReference type="ARBA" id="ARBA00023033"/>
    </source>
</evidence>
<reference evidence="9" key="1">
    <citation type="submission" date="2021-02" db="EMBL/GenBank/DDBJ databases">
        <title>Strain Y2R2, a novel species of the genus Halomonas.</title>
        <authorList>
            <person name="Huang H."/>
        </authorList>
    </citation>
    <scope>NUCLEOTIDE SEQUENCE</scope>
    <source>
        <strain evidence="9">Y2R2</strain>
    </source>
</reference>
<evidence type="ECO:0000256" key="2">
    <source>
        <dbReference type="ARBA" id="ARBA00004749"/>
    </source>
</evidence>
<comment type="pathway">
    <text evidence="2">Cofactor biosynthesis; ubiquinone biosynthesis.</text>
</comment>
<evidence type="ECO:0000313" key="9">
    <source>
        <dbReference type="EMBL" id="QEM81863.1"/>
    </source>
</evidence>
<dbReference type="Gene3D" id="3.50.50.60">
    <property type="entry name" value="FAD/NAD(P)-binding domain"/>
    <property type="match status" value="2"/>
</dbReference>
<dbReference type="InterPro" id="IPR002938">
    <property type="entry name" value="FAD-bd"/>
</dbReference>
<evidence type="ECO:0000256" key="6">
    <source>
        <dbReference type="ARBA" id="ARBA00023002"/>
    </source>
</evidence>
<dbReference type="Proteomes" id="UP000324285">
    <property type="component" value="Chromosome"/>
</dbReference>
<feature type="domain" description="FAD-binding" evidence="8">
    <location>
        <begin position="3"/>
        <end position="336"/>
    </location>
</feature>
<keyword evidence="7" id="KW-0503">Monooxygenase</keyword>
<dbReference type="InterPro" id="IPR010971">
    <property type="entry name" value="UbiH/COQ6"/>
</dbReference>
<evidence type="ECO:0000256" key="5">
    <source>
        <dbReference type="ARBA" id="ARBA00022827"/>
    </source>
</evidence>
<comment type="cofactor">
    <cofactor evidence="1">
        <name>FAD</name>
        <dbReference type="ChEBI" id="CHEBI:57692"/>
    </cofactor>
</comment>
<dbReference type="GO" id="GO:0004497">
    <property type="term" value="F:monooxygenase activity"/>
    <property type="evidence" value="ECO:0007669"/>
    <property type="project" value="UniProtKB-KW"/>
</dbReference>
<protein>
    <submittedName>
        <fullName evidence="9">5-demethoxyubiquinol-8 5-hydroxylase UbiM</fullName>
    </submittedName>
</protein>
<dbReference type="NCBIfam" id="TIGR01988">
    <property type="entry name" value="Ubi-OHases"/>
    <property type="match status" value="1"/>
</dbReference>
<keyword evidence="5" id="KW-0274">FAD</keyword>
<keyword evidence="6" id="KW-0560">Oxidoreductase</keyword>
<evidence type="ECO:0000259" key="8">
    <source>
        <dbReference type="Pfam" id="PF01494"/>
    </source>
</evidence>